<dbReference type="AlphaFoldDB" id="A0A1G7XYT9"/>
<reference evidence="6" key="1">
    <citation type="submission" date="2016-10" db="EMBL/GenBank/DDBJ databases">
        <authorList>
            <person name="Varghese N."/>
            <person name="Submissions S."/>
        </authorList>
    </citation>
    <scope>NUCLEOTIDE SEQUENCE [LARGE SCALE GENOMIC DNA]</scope>
    <source>
        <strain evidence="6">930I</strain>
    </source>
</reference>
<evidence type="ECO:0000259" key="4">
    <source>
        <dbReference type="Pfam" id="PF01593"/>
    </source>
</evidence>
<sequence length="466" mass="50614">MSHISAHPGGGLDIAVVGSGIGGLSAAWLLSQGHRVTLYEAEPRLGGHTNTVEVPDGRDPAKSFAVDTGFIVYNMRSYPNLVALFDHLGVETTATDMSFAVSLNGGGLEYKGGDSLLDLFAQPTNALKPRFWRMIVDLLRFYREAPKLLESDPQGTLSLGDYLKRENYSAAFVEDHLLPMGAAIWSCPMEEMARHPAVAFIRFCDNHGLLQVNNRPVWRTVVGGARNYVERLTGDLAAVRVGAAIQAIRRDDEGVTLTDAKGHQARHDHVVIAAHGDQALAMLADPSDAETRLLGHFAYQPNVAYLHRDVSLMPKRRRAWASWVYLGEVSGNASGLNKRDLAVSYWMNSLQPLPDPTPLMVTLNPPSPPAADKTLQTFNYAHPLLDGPAVAAQSELWRLQGARRTWFCGAWFGAGFHEDGLQSGLAVAEALGGRPRPWTVDNPSGRIHLAPHGTMSATPLAAETTP</sequence>
<comment type="cofactor">
    <cofactor evidence="1">
        <name>FAD</name>
        <dbReference type="ChEBI" id="CHEBI:57692"/>
    </cofactor>
</comment>
<dbReference type="EMBL" id="FNCV01000003">
    <property type="protein sequence ID" value="SDG89263.1"/>
    <property type="molecule type" value="Genomic_DNA"/>
</dbReference>
<evidence type="ECO:0000256" key="1">
    <source>
        <dbReference type="ARBA" id="ARBA00001974"/>
    </source>
</evidence>
<feature type="binding site" evidence="3">
    <location>
        <begin position="40"/>
        <end position="41"/>
    </location>
    <ligand>
        <name>FAD</name>
        <dbReference type="ChEBI" id="CHEBI:57692"/>
    </ligand>
</feature>
<dbReference type="Gene3D" id="3.50.50.60">
    <property type="entry name" value="FAD/NAD(P)-binding domain"/>
    <property type="match status" value="1"/>
</dbReference>
<proteinExistence type="predicted"/>
<feature type="domain" description="Amine oxidase" evidence="4">
    <location>
        <begin position="21"/>
        <end position="301"/>
    </location>
</feature>
<evidence type="ECO:0000313" key="6">
    <source>
        <dbReference type="Proteomes" id="UP000217076"/>
    </source>
</evidence>
<dbReference type="InterPro" id="IPR036188">
    <property type="entry name" value="FAD/NAD-bd_sf"/>
</dbReference>
<dbReference type="InterPro" id="IPR002937">
    <property type="entry name" value="Amino_oxidase"/>
</dbReference>
<dbReference type="PANTHER" id="PTHR42923">
    <property type="entry name" value="PROTOPORPHYRINOGEN OXIDASE"/>
    <property type="match status" value="1"/>
</dbReference>
<evidence type="ECO:0000256" key="3">
    <source>
        <dbReference type="PIRSR" id="PIRSR601613-1"/>
    </source>
</evidence>
<dbReference type="Pfam" id="PF01593">
    <property type="entry name" value="Amino_oxidase"/>
    <property type="match status" value="1"/>
</dbReference>
<dbReference type="PRINTS" id="PR00757">
    <property type="entry name" value="AMINEOXDASEF"/>
</dbReference>
<keyword evidence="6" id="KW-1185">Reference proteome</keyword>
<dbReference type="SUPFAM" id="SSF51905">
    <property type="entry name" value="FAD/NAD(P)-binding domain"/>
    <property type="match status" value="1"/>
</dbReference>
<dbReference type="RefSeq" id="WP_092616863.1">
    <property type="nucleotide sequence ID" value="NZ_FNCV01000003.1"/>
</dbReference>
<accession>A0A1G7XYT9</accession>
<dbReference type="Gene3D" id="1.10.405.20">
    <property type="match status" value="1"/>
</dbReference>
<dbReference type="OrthoDB" id="20837at2"/>
<dbReference type="PANTHER" id="PTHR42923:SF17">
    <property type="entry name" value="AMINE OXIDASE DOMAIN-CONTAINING PROTEIN"/>
    <property type="match status" value="1"/>
</dbReference>
<dbReference type="Proteomes" id="UP000217076">
    <property type="component" value="Unassembled WGS sequence"/>
</dbReference>
<dbReference type="InterPro" id="IPR001613">
    <property type="entry name" value="Flavin_amine_oxidase"/>
</dbReference>
<dbReference type="InterPro" id="IPR050464">
    <property type="entry name" value="Zeta_carotene_desat/Oxidored"/>
</dbReference>
<gene>
    <name evidence="5" type="ORF">SAMN05421742_103139</name>
</gene>
<evidence type="ECO:0000313" key="5">
    <source>
        <dbReference type="EMBL" id="SDG89263.1"/>
    </source>
</evidence>
<dbReference type="GO" id="GO:0016491">
    <property type="term" value="F:oxidoreductase activity"/>
    <property type="evidence" value="ECO:0007669"/>
    <property type="project" value="UniProtKB-KW"/>
</dbReference>
<evidence type="ECO:0000256" key="2">
    <source>
        <dbReference type="ARBA" id="ARBA00023002"/>
    </source>
</evidence>
<organism evidence="5 6">
    <name type="scientific">Roseospirillum parvum</name>
    <dbReference type="NCBI Taxonomy" id="83401"/>
    <lineage>
        <taxon>Bacteria</taxon>
        <taxon>Pseudomonadati</taxon>
        <taxon>Pseudomonadota</taxon>
        <taxon>Alphaproteobacteria</taxon>
        <taxon>Rhodospirillales</taxon>
        <taxon>Rhodospirillaceae</taxon>
        <taxon>Roseospirillum</taxon>
    </lineage>
</organism>
<dbReference type="STRING" id="83401.SAMN05421742_103139"/>
<name>A0A1G7XYT9_9PROT</name>
<keyword evidence="2" id="KW-0560">Oxidoreductase</keyword>
<protein>
    <submittedName>
        <fullName evidence="5">Predicted NAD/FAD-binding protein</fullName>
    </submittedName>
</protein>